<evidence type="ECO:0000313" key="3">
    <source>
        <dbReference type="EMBL" id="AGF73128.1"/>
    </source>
</evidence>
<dbReference type="InterPro" id="IPR004175">
    <property type="entry name" value="RNA_CPDase"/>
</dbReference>
<sequence length="181" mass="20297">MMRLFAAFTPSDEAREHLVAALRPIRERTGQELRWTDPDSWHLTLAFYGDQPNDPADLERHLAAVAAGYGPLELGLRGAGSFNQRTLWIGVDGDTTQLRHLMAECLLDPGERQRQRAHLTVARTGSRTRDRWLLDDLVHALAVYDGPQFTCDRIELVQSHLGAGRSGGPRYETVSEIRLLG</sequence>
<feature type="active site" description="Proton donor" evidence="2">
    <location>
        <position position="42"/>
    </location>
</feature>
<evidence type="ECO:0000256" key="2">
    <source>
        <dbReference type="HAMAP-Rule" id="MF_01940"/>
    </source>
</evidence>
<keyword evidence="3" id="KW-0436">Ligase</keyword>
<dbReference type="Pfam" id="PF13563">
    <property type="entry name" value="2_5_RNA_ligase2"/>
    <property type="match status" value="1"/>
</dbReference>
<dbReference type="GO" id="GO:0004113">
    <property type="term" value="F:2',3'-cyclic-nucleotide 3'-phosphodiesterase activity"/>
    <property type="evidence" value="ECO:0007669"/>
    <property type="project" value="InterPro"/>
</dbReference>
<dbReference type="KEGG" id="chn:A605_10640"/>
<dbReference type="HAMAP" id="MF_01940">
    <property type="entry name" value="RNA_CPDase"/>
    <property type="match status" value="1"/>
</dbReference>
<dbReference type="PANTHER" id="PTHR35561:SF1">
    <property type="entry name" value="RNA 2',3'-CYCLIC PHOSPHODIESTERASE"/>
    <property type="match status" value="1"/>
</dbReference>
<dbReference type="STRING" id="1121362.A605_10640"/>
<dbReference type="PANTHER" id="PTHR35561">
    <property type="entry name" value="RNA 2',3'-CYCLIC PHOSPHODIESTERASE"/>
    <property type="match status" value="1"/>
</dbReference>
<dbReference type="AlphaFoldDB" id="M1NP42"/>
<dbReference type="PATRIC" id="fig|1121362.3.peg.2155"/>
<reference evidence="3 4" key="1">
    <citation type="journal article" date="2012" name="Stand. Genomic Sci.">
        <title>Genome sequence of the halotolerant bacterium Corynebacterium halotolerans type strain YIM 70093(T) (= DSM 44683(T)).</title>
        <authorList>
            <person name="Ruckert C."/>
            <person name="Albersmeier A."/>
            <person name="Al-Dilaimi A."/>
            <person name="Niehaus K."/>
            <person name="Szczepanowski R."/>
            <person name="Kalinowski J."/>
        </authorList>
    </citation>
    <scope>NUCLEOTIDE SEQUENCE [LARGE SCALE GENOMIC DNA]</scope>
    <source>
        <strain evidence="3">YIM 70093</strain>
    </source>
</reference>
<dbReference type="Gene3D" id="3.90.1140.10">
    <property type="entry name" value="Cyclic phosphodiesterase"/>
    <property type="match status" value="1"/>
</dbReference>
<dbReference type="GO" id="GO:0016874">
    <property type="term" value="F:ligase activity"/>
    <property type="evidence" value="ECO:0007669"/>
    <property type="project" value="UniProtKB-KW"/>
</dbReference>
<name>M1NP42_9CORY</name>
<dbReference type="GO" id="GO:0008664">
    <property type="term" value="F:RNA 2',3'-cyclic 3'-phosphodiesterase activity"/>
    <property type="evidence" value="ECO:0007669"/>
    <property type="project" value="UniProtKB-EC"/>
</dbReference>
<dbReference type="Proteomes" id="UP000011723">
    <property type="component" value="Chromosome"/>
</dbReference>
<evidence type="ECO:0000313" key="4">
    <source>
        <dbReference type="Proteomes" id="UP000011723"/>
    </source>
</evidence>
<dbReference type="HOGENOM" id="CLU_081251_1_0_11"/>
<comment type="catalytic activity">
    <reaction evidence="2">
        <text>a 3'-end 2',3'-cyclophospho-ribonucleotide-RNA + H2O = a 3'-end 2'-phospho-ribonucleotide-RNA + H(+)</text>
        <dbReference type="Rhea" id="RHEA:11828"/>
        <dbReference type="Rhea" id="RHEA-COMP:10464"/>
        <dbReference type="Rhea" id="RHEA-COMP:17353"/>
        <dbReference type="ChEBI" id="CHEBI:15377"/>
        <dbReference type="ChEBI" id="CHEBI:15378"/>
        <dbReference type="ChEBI" id="CHEBI:83064"/>
        <dbReference type="ChEBI" id="CHEBI:173113"/>
        <dbReference type="EC" id="3.1.4.58"/>
    </reaction>
</comment>
<dbReference type="eggNOG" id="COG1514">
    <property type="taxonomic scope" value="Bacteria"/>
</dbReference>
<feature type="short sequence motif" description="HXTX 1" evidence="2">
    <location>
        <begin position="42"/>
        <end position="45"/>
    </location>
</feature>
<protein>
    <recommendedName>
        <fullName evidence="2">RNA 2',3'-cyclic phosphodiesterase</fullName>
        <shortName evidence="2">RNA 2',3'-CPDase</shortName>
        <ecNumber evidence="2">3.1.4.58</ecNumber>
    </recommendedName>
</protein>
<proteinExistence type="inferred from homology"/>
<dbReference type="EMBL" id="CP003697">
    <property type="protein sequence ID" value="AGF73128.1"/>
    <property type="molecule type" value="Genomic_DNA"/>
</dbReference>
<gene>
    <name evidence="3" type="ORF">A605_10640</name>
</gene>
<comment type="function">
    <text evidence="2">Hydrolyzes RNA 2',3'-cyclic phosphodiester to an RNA 2'-phosphomonoester.</text>
</comment>
<organism evidence="3 4">
    <name type="scientific">Corynebacterium halotolerans YIM 70093 = DSM 44683</name>
    <dbReference type="NCBI Taxonomy" id="1121362"/>
    <lineage>
        <taxon>Bacteria</taxon>
        <taxon>Bacillati</taxon>
        <taxon>Actinomycetota</taxon>
        <taxon>Actinomycetes</taxon>
        <taxon>Mycobacteriales</taxon>
        <taxon>Corynebacteriaceae</taxon>
        <taxon>Corynebacterium</taxon>
    </lineage>
</organism>
<feature type="active site" description="Proton acceptor" evidence="2">
    <location>
        <position position="118"/>
    </location>
</feature>
<accession>M1NP42</accession>
<dbReference type="NCBIfam" id="TIGR02258">
    <property type="entry name" value="2_5_ligase"/>
    <property type="match status" value="1"/>
</dbReference>
<dbReference type="SUPFAM" id="SSF55144">
    <property type="entry name" value="LigT-like"/>
    <property type="match status" value="1"/>
</dbReference>
<keyword evidence="4" id="KW-1185">Reference proteome</keyword>
<evidence type="ECO:0000256" key="1">
    <source>
        <dbReference type="ARBA" id="ARBA00022801"/>
    </source>
</evidence>
<dbReference type="InterPro" id="IPR009097">
    <property type="entry name" value="Cyclic_Pdiesterase"/>
</dbReference>
<feature type="short sequence motif" description="HXTX 2" evidence="2">
    <location>
        <begin position="118"/>
        <end position="121"/>
    </location>
</feature>
<comment type="similarity">
    <text evidence="2">Belongs to the 2H phosphoesterase superfamily. ThpR family.</text>
</comment>
<dbReference type="EC" id="3.1.4.58" evidence="2"/>
<keyword evidence="1 2" id="KW-0378">Hydrolase</keyword>